<feature type="domain" description="C2H2-type" evidence="14">
    <location>
        <begin position="476"/>
        <end position="503"/>
    </location>
</feature>
<evidence type="ECO:0000256" key="4">
    <source>
        <dbReference type="ARBA" id="ARBA00022723"/>
    </source>
</evidence>
<dbReference type="GO" id="GO:0006357">
    <property type="term" value="P:regulation of transcription by RNA polymerase II"/>
    <property type="evidence" value="ECO:0007669"/>
    <property type="project" value="TreeGrafter"/>
</dbReference>
<dbReference type="Pfam" id="PF00096">
    <property type="entry name" value="zf-C2H2"/>
    <property type="match status" value="8"/>
</dbReference>
<dbReference type="FunFam" id="1.10.4020.10:FF:000001">
    <property type="entry name" value="zinc finger protein 263 isoform X1"/>
    <property type="match status" value="1"/>
</dbReference>
<dbReference type="SUPFAM" id="SSF57667">
    <property type="entry name" value="beta-beta-alpha zinc fingers"/>
    <property type="match status" value="6"/>
</dbReference>
<evidence type="ECO:0000256" key="13">
    <source>
        <dbReference type="SAM" id="MobiDB-lite"/>
    </source>
</evidence>
<dbReference type="Pfam" id="PF01352">
    <property type="entry name" value="KRAB"/>
    <property type="match status" value="1"/>
</dbReference>
<feature type="domain" description="SCAN box" evidence="15">
    <location>
        <begin position="46"/>
        <end position="128"/>
    </location>
</feature>
<comment type="function">
    <text evidence="1">May be involved in transcriptional regulation.</text>
</comment>
<dbReference type="Proteomes" id="UP000515140">
    <property type="component" value="Unplaced"/>
</dbReference>
<keyword evidence="17" id="KW-1185">Reference proteome</keyword>
<name>A0A6P5IE98_PHACI</name>
<evidence type="ECO:0000256" key="12">
    <source>
        <dbReference type="PROSITE-ProRule" id="PRU00042"/>
    </source>
</evidence>
<evidence type="ECO:0000256" key="6">
    <source>
        <dbReference type="ARBA" id="ARBA00022771"/>
    </source>
</evidence>
<dbReference type="InterPro" id="IPR003309">
    <property type="entry name" value="SCAN_dom"/>
</dbReference>
<dbReference type="Gene3D" id="3.30.160.60">
    <property type="entry name" value="Classic Zinc Finger"/>
    <property type="match status" value="9"/>
</dbReference>
<feature type="domain" description="KRAB" evidence="16">
    <location>
        <begin position="160"/>
        <end position="231"/>
    </location>
</feature>
<feature type="domain" description="C2H2-type" evidence="14">
    <location>
        <begin position="448"/>
        <end position="475"/>
    </location>
</feature>
<evidence type="ECO:0000259" key="15">
    <source>
        <dbReference type="PROSITE" id="PS50804"/>
    </source>
</evidence>
<feature type="domain" description="C2H2-type" evidence="14">
    <location>
        <begin position="532"/>
        <end position="559"/>
    </location>
</feature>
<dbReference type="Pfam" id="PF02023">
    <property type="entry name" value="SCAN"/>
    <property type="match status" value="1"/>
</dbReference>
<dbReference type="SMART" id="SM00355">
    <property type="entry name" value="ZnF_C2H2"/>
    <property type="match status" value="9"/>
</dbReference>
<evidence type="ECO:0000256" key="2">
    <source>
        <dbReference type="ARBA" id="ARBA00004123"/>
    </source>
</evidence>
<comment type="similarity">
    <text evidence="3">Belongs to the krueppel C2H2-type zinc-finger protein family.</text>
</comment>
<feature type="region of interest" description="Disordered" evidence="13">
    <location>
        <begin position="1"/>
        <end position="20"/>
    </location>
</feature>
<dbReference type="SUPFAM" id="SSF47353">
    <property type="entry name" value="Retrovirus capsid dimerization domain-like"/>
    <property type="match status" value="1"/>
</dbReference>
<evidence type="ECO:0000313" key="18">
    <source>
        <dbReference type="RefSeq" id="XP_020820537.1"/>
    </source>
</evidence>
<dbReference type="FunFam" id="3.30.160.60:FF:000136">
    <property type="entry name" value="GLI family zinc finger 4"/>
    <property type="match status" value="1"/>
</dbReference>
<dbReference type="PROSITE" id="PS50157">
    <property type="entry name" value="ZINC_FINGER_C2H2_2"/>
    <property type="match status" value="9"/>
</dbReference>
<comment type="subcellular location">
    <subcellularLocation>
        <location evidence="2">Nucleus</location>
    </subcellularLocation>
</comment>
<keyword evidence="11" id="KW-0539">Nucleus</keyword>
<evidence type="ECO:0000256" key="11">
    <source>
        <dbReference type="ARBA" id="ARBA00023242"/>
    </source>
</evidence>
<keyword evidence="6 12" id="KW-0863">Zinc-finger</keyword>
<feature type="domain" description="C2H2-type" evidence="14">
    <location>
        <begin position="504"/>
        <end position="531"/>
    </location>
</feature>
<evidence type="ECO:0000313" key="17">
    <source>
        <dbReference type="Proteomes" id="UP000515140"/>
    </source>
</evidence>
<dbReference type="GeneID" id="110193219"/>
<dbReference type="GO" id="GO:0005634">
    <property type="term" value="C:nucleus"/>
    <property type="evidence" value="ECO:0007669"/>
    <property type="project" value="UniProtKB-SubCell"/>
</dbReference>
<keyword evidence="5" id="KW-0677">Repeat</keyword>
<evidence type="ECO:0000256" key="8">
    <source>
        <dbReference type="ARBA" id="ARBA00023015"/>
    </source>
</evidence>
<dbReference type="FunFam" id="3.30.160.60:FF:004935">
    <property type="match status" value="2"/>
</dbReference>
<dbReference type="GO" id="GO:0000978">
    <property type="term" value="F:RNA polymerase II cis-regulatory region sequence-specific DNA binding"/>
    <property type="evidence" value="ECO:0007669"/>
    <property type="project" value="TreeGrafter"/>
</dbReference>
<dbReference type="KEGG" id="pcw:110193219"/>
<dbReference type="GO" id="GO:0008270">
    <property type="term" value="F:zinc ion binding"/>
    <property type="evidence" value="ECO:0007669"/>
    <property type="project" value="UniProtKB-KW"/>
</dbReference>
<dbReference type="Gene3D" id="1.10.4020.10">
    <property type="entry name" value="DNA breaking-rejoining enzymes"/>
    <property type="match status" value="1"/>
</dbReference>
<dbReference type="SUPFAM" id="SSF109640">
    <property type="entry name" value="KRAB domain (Kruppel-associated box)"/>
    <property type="match status" value="1"/>
</dbReference>
<dbReference type="SMART" id="SM00431">
    <property type="entry name" value="SCAN"/>
    <property type="match status" value="1"/>
</dbReference>
<evidence type="ECO:0000259" key="14">
    <source>
        <dbReference type="PROSITE" id="PS50157"/>
    </source>
</evidence>
<dbReference type="PROSITE" id="PS00028">
    <property type="entry name" value="ZINC_FINGER_C2H2_1"/>
    <property type="match status" value="9"/>
</dbReference>
<dbReference type="InterPro" id="IPR038269">
    <property type="entry name" value="SCAN_sf"/>
</dbReference>
<feature type="domain" description="C2H2-type" evidence="14">
    <location>
        <begin position="392"/>
        <end position="419"/>
    </location>
</feature>
<dbReference type="FunFam" id="3.30.160.60:FF:002090">
    <property type="entry name" value="Zinc finger protein 473"/>
    <property type="match status" value="3"/>
</dbReference>
<dbReference type="FunFam" id="3.30.160.60:FF:000113">
    <property type="entry name" value="zinc finger protein 699 isoform X1"/>
    <property type="match status" value="1"/>
</dbReference>
<evidence type="ECO:0000259" key="16">
    <source>
        <dbReference type="PROSITE" id="PS50805"/>
    </source>
</evidence>
<protein>
    <submittedName>
        <fullName evidence="18">Zinc finger protein 287-like</fullName>
    </submittedName>
</protein>
<sequence>MNKEMATSRSTHGPHLQDQDEVLRMTFSEEHETLLKRNTFDATVSHRNFRHFQYAEADGPHKALSQLRELCHQWLRPDIHTKEQILEMLVLEQFWAVLPGEIRTWVKSHHPKNGEEVVNLIEDLTQMLKEEVLPSQDSVLPHEEERIGPEFMTVNSQKSMEFKDVAVDFTLEEWEQLHFAQRELYKDVMLENYRNLVFLGLSVSKPDVITQLEQLQAPVMLDKEVLRCTSPDRETASEIRELIRKQDIALKESAQEKLTRDGSWVCNLETPTKCEIKLEKQDNQKKHCQQITIGNKKTFKKVSSYECKKFGRNLSLGQILAPQERISSGKSLHKCDTHLRNFKQYSVLKPTKCNQVPTSGKKPCKFNEFKKMFIPHSDFSEYHKKTSGELPYKCDRCGKVFHWKRHLVQHQKIHTGIKTYECTECGKTFRHSSSLPAHQRIHTGEKPYKCNECGKAFNYSSSFFEHQRIHTGTKPYACNVCGKAFNHSSSLTEHQRIHTGEKPYECNECGKSFSQMGHLTKHHRIHTGEKPYTCNECGKSFSWSADLTQHQRIHTGEKPYECNECGKAFRWNTYLTQHQRIHTGEKPYACNECGKAFRQKGHLTQHQRIHTGEKPYQCNECGKAFSVSSSLIKHQKVHSGEKPHK</sequence>
<dbReference type="InterPro" id="IPR001909">
    <property type="entry name" value="KRAB"/>
</dbReference>
<feature type="domain" description="C2H2-type" evidence="14">
    <location>
        <begin position="588"/>
        <end position="615"/>
    </location>
</feature>
<dbReference type="PANTHER" id="PTHR24404">
    <property type="entry name" value="ZINC FINGER PROTEIN"/>
    <property type="match status" value="1"/>
</dbReference>
<dbReference type="CDD" id="cd07765">
    <property type="entry name" value="KRAB_A-box"/>
    <property type="match status" value="1"/>
</dbReference>
<organism evidence="17 18">
    <name type="scientific">Phascolarctos cinereus</name>
    <name type="common">Koala</name>
    <dbReference type="NCBI Taxonomy" id="38626"/>
    <lineage>
        <taxon>Eukaryota</taxon>
        <taxon>Metazoa</taxon>
        <taxon>Chordata</taxon>
        <taxon>Craniata</taxon>
        <taxon>Vertebrata</taxon>
        <taxon>Euteleostomi</taxon>
        <taxon>Mammalia</taxon>
        <taxon>Metatheria</taxon>
        <taxon>Diprotodontia</taxon>
        <taxon>Phascolarctidae</taxon>
        <taxon>Phascolarctos</taxon>
    </lineage>
</organism>
<evidence type="ECO:0000256" key="7">
    <source>
        <dbReference type="ARBA" id="ARBA00022833"/>
    </source>
</evidence>
<evidence type="ECO:0000256" key="3">
    <source>
        <dbReference type="ARBA" id="ARBA00006991"/>
    </source>
</evidence>
<dbReference type="FunFam" id="3.30.160.60:FF:002402">
    <property type="entry name" value="Zinc finger protein 347"/>
    <property type="match status" value="2"/>
</dbReference>
<accession>A0A6P5IE98</accession>
<feature type="domain" description="C2H2-type" evidence="14">
    <location>
        <begin position="560"/>
        <end position="587"/>
    </location>
</feature>
<keyword evidence="10" id="KW-0804">Transcription</keyword>
<gene>
    <name evidence="18" type="primary">LOC110193219</name>
</gene>
<dbReference type="PROSITE" id="PS50804">
    <property type="entry name" value="SCAN_BOX"/>
    <property type="match status" value="1"/>
</dbReference>
<dbReference type="PROSITE" id="PS50805">
    <property type="entry name" value="KRAB"/>
    <property type="match status" value="1"/>
</dbReference>
<evidence type="ECO:0000256" key="10">
    <source>
        <dbReference type="ARBA" id="ARBA00023163"/>
    </source>
</evidence>
<feature type="domain" description="C2H2-type" evidence="14">
    <location>
        <begin position="420"/>
        <end position="447"/>
    </location>
</feature>
<keyword evidence="9" id="KW-0238">DNA-binding</keyword>
<dbReference type="SMART" id="SM00349">
    <property type="entry name" value="KRAB"/>
    <property type="match status" value="1"/>
</dbReference>
<dbReference type="Gene3D" id="6.10.140.140">
    <property type="match status" value="1"/>
</dbReference>
<proteinExistence type="inferred from homology"/>
<dbReference type="InterPro" id="IPR036051">
    <property type="entry name" value="KRAB_dom_sf"/>
</dbReference>
<dbReference type="FunCoup" id="A0A6P5IE98">
    <property type="interactions" value="34"/>
</dbReference>
<dbReference type="InterPro" id="IPR013087">
    <property type="entry name" value="Znf_C2H2_type"/>
</dbReference>
<dbReference type="GO" id="GO:0003700">
    <property type="term" value="F:DNA-binding transcription factor activity"/>
    <property type="evidence" value="ECO:0007669"/>
    <property type="project" value="TreeGrafter"/>
</dbReference>
<reference evidence="18" key="1">
    <citation type="submission" date="2025-08" db="UniProtKB">
        <authorList>
            <consortium name="RefSeq"/>
        </authorList>
    </citation>
    <scope>IDENTIFICATION</scope>
    <source>
        <tissue evidence="18">Spleen</tissue>
    </source>
</reference>
<feature type="domain" description="C2H2-type" evidence="14">
    <location>
        <begin position="616"/>
        <end position="643"/>
    </location>
</feature>
<evidence type="ECO:0000256" key="9">
    <source>
        <dbReference type="ARBA" id="ARBA00023125"/>
    </source>
</evidence>
<evidence type="ECO:0000256" key="1">
    <source>
        <dbReference type="ARBA" id="ARBA00003767"/>
    </source>
</evidence>
<dbReference type="InterPro" id="IPR036236">
    <property type="entry name" value="Znf_C2H2_sf"/>
</dbReference>
<dbReference type="FunFam" id="3.30.160.60:FF:000953">
    <property type="entry name" value="Zinc finger protein 691"/>
    <property type="match status" value="1"/>
</dbReference>
<feature type="compositionally biased region" description="Polar residues" evidence="13">
    <location>
        <begin position="1"/>
        <end position="11"/>
    </location>
</feature>
<dbReference type="InParanoid" id="A0A6P5IE98"/>
<dbReference type="InterPro" id="IPR050589">
    <property type="entry name" value="Ikaros_C2H2-ZF"/>
</dbReference>
<keyword evidence="7" id="KW-0862">Zinc</keyword>
<keyword evidence="8" id="KW-0805">Transcription regulation</keyword>
<dbReference type="AlphaFoldDB" id="A0A6P5IE98"/>
<dbReference type="RefSeq" id="XP_020820537.1">
    <property type="nucleotide sequence ID" value="XM_020964878.1"/>
</dbReference>
<dbReference type="PANTHER" id="PTHR24404:SF100">
    <property type="entry name" value="ZINC FINGER PROTEIN 501"/>
    <property type="match status" value="1"/>
</dbReference>
<dbReference type="FunFam" id="3.30.160.60:FF:000016">
    <property type="entry name" value="zinc finger protein 37 homolog"/>
    <property type="match status" value="1"/>
</dbReference>
<dbReference type="CDD" id="cd07936">
    <property type="entry name" value="SCAN"/>
    <property type="match status" value="1"/>
</dbReference>
<keyword evidence="4" id="KW-0479">Metal-binding</keyword>
<evidence type="ECO:0000256" key="5">
    <source>
        <dbReference type="ARBA" id="ARBA00022737"/>
    </source>
</evidence>